<dbReference type="PROSITE" id="PS00018">
    <property type="entry name" value="EF_HAND_1"/>
    <property type="match status" value="2"/>
</dbReference>
<reference evidence="9" key="1">
    <citation type="submission" date="2020-11" db="EMBL/GenBank/DDBJ databases">
        <authorList>
            <person name="Tran Van P."/>
        </authorList>
    </citation>
    <scope>NUCLEOTIDE SEQUENCE</scope>
</reference>
<evidence type="ECO:0000259" key="8">
    <source>
        <dbReference type="PROSITE" id="PS51465"/>
    </source>
</evidence>
<dbReference type="Proteomes" id="UP000677054">
    <property type="component" value="Unassembled WGS sequence"/>
</dbReference>
<organism evidence="9">
    <name type="scientific">Darwinula stevensoni</name>
    <dbReference type="NCBI Taxonomy" id="69355"/>
    <lineage>
        <taxon>Eukaryota</taxon>
        <taxon>Metazoa</taxon>
        <taxon>Ecdysozoa</taxon>
        <taxon>Arthropoda</taxon>
        <taxon>Crustacea</taxon>
        <taxon>Oligostraca</taxon>
        <taxon>Ostracoda</taxon>
        <taxon>Podocopa</taxon>
        <taxon>Podocopida</taxon>
        <taxon>Darwinulocopina</taxon>
        <taxon>Darwinuloidea</taxon>
        <taxon>Darwinulidae</taxon>
        <taxon>Darwinula</taxon>
    </lineage>
</organism>
<feature type="compositionally biased region" description="Basic and acidic residues" evidence="5">
    <location>
        <begin position="111"/>
        <end position="126"/>
    </location>
</feature>
<dbReference type="GO" id="GO:0030154">
    <property type="term" value="P:cell differentiation"/>
    <property type="evidence" value="ECO:0007669"/>
    <property type="project" value="TreeGrafter"/>
</dbReference>
<keyword evidence="1" id="KW-0732">Signal</keyword>
<evidence type="ECO:0000313" key="9">
    <source>
        <dbReference type="EMBL" id="CAD7250046.1"/>
    </source>
</evidence>
<feature type="domain" description="EF-hand" evidence="6">
    <location>
        <begin position="212"/>
        <end position="247"/>
    </location>
</feature>
<evidence type="ECO:0000313" key="10">
    <source>
        <dbReference type="Proteomes" id="UP000677054"/>
    </source>
</evidence>
<dbReference type="SMART" id="SM00408">
    <property type="entry name" value="IGc2"/>
    <property type="match status" value="2"/>
</dbReference>
<evidence type="ECO:0000259" key="6">
    <source>
        <dbReference type="PROSITE" id="PS50222"/>
    </source>
</evidence>
<dbReference type="InterPro" id="IPR013783">
    <property type="entry name" value="Ig-like_fold"/>
</dbReference>
<evidence type="ECO:0000256" key="4">
    <source>
        <dbReference type="ARBA" id="ARBA00023319"/>
    </source>
</evidence>
<dbReference type="SUPFAM" id="SSF48726">
    <property type="entry name" value="Immunoglobulin"/>
    <property type="match status" value="2"/>
</dbReference>
<dbReference type="SUPFAM" id="SSF100895">
    <property type="entry name" value="Kazal-type serine protease inhibitors"/>
    <property type="match status" value="1"/>
</dbReference>
<dbReference type="CDD" id="cd00051">
    <property type="entry name" value="EFh"/>
    <property type="match status" value="1"/>
</dbReference>
<dbReference type="CDD" id="cd00096">
    <property type="entry name" value="Ig"/>
    <property type="match status" value="1"/>
</dbReference>
<dbReference type="InterPro" id="IPR011992">
    <property type="entry name" value="EF-hand-dom_pair"/>
</dbReference>
<dbReference type="InterPro" id="IPR018247">
    <property type="entry name" value="EF_Hand_1_Ca_BS"/>
</dbReference>
<dbReference type="PROSITE" id="PS50222">
    <property type="entry name" value="EF_HAND_2"/>
    <property type="match status" value="1"/>
</dbReference>
<proteinExistence type="predicted"/>
<dbReference type="EMBL" id="LR902146">
    <property type="protein sequence ID" value="CAD7250046.1"/>
    <property type="molecule type" value="Genomic_DNA"/>
</dbReference>
<dbReference type="InterPro" id="IPR036179">
    <property type="entry name" value="Ig-like_dom_sf"/>
</dbReference>
<dbReference type="Gene3D" id="1.10.238.10">
    <property type="entry name" value="EF-hand"/>
    <property type="match status" value="1"/>
</dbReference>
<keyword evidence="2" id="KW-0106">Calcium</keyword>
<dbReference type="FunFam" id="3.30.60.30:FF:000024">
    <property type="entry name" value="Transmembrane agrin"/>
    <property type="match status" value="1"/>
</dbReference>
<dbReference type="OrthoDB" id="6085115at2759"/>
<accession>A0A7R9FP41</accession>
<dbReference type="GO" id="GO:0030510">
    <property type="term" value="P:regulation of BMP signaling pathway"/>
    <property type="evidence" value="ECO:0007669"/>
    <property type="project" value="TreeGrafter"/>
</dbReference>
<dbReference type="InterPro" id="IPR013098">
    <property type="entry name" value="Ig_I-set"/>
</dbReference>
<dbReference type="GO" id="GO:0005509">
    <property type="term" value="F:calcium ion binding"/>
    <property type="evidence" value="ECO:0007669"/>
    <property type="project" value="InterPro"/>
</dbReference>
<dbReference type="InterPro" id="IPR003598">
    <property type="entry name" value="Ig_sub2"/>
</dbReference>
<evidence type="ECO:0000256" key="3">
    <source>
        <dbReference type="ARBA" id="ARBA00023157"/>
    </source>
</evidence>
<dbReference type="Gene3D" id="3.30.60.30">
    <property type="match status" value="1"/>
</dbReference>
<gene>
    <name evidence="9" type="ORF">DSTB1V02_LOCUS9830</name>
</gene>
<dbReference type="AlphaFoldDB" id="A0A7R9FP41"/>
<evidence type="ECO:0000256" key="5">
    <source>
        <dbReference type="SAM" id="MobiDB-lite"/>
    </source>
</evidence>
<feature type="domain" description="Kazal-like" evidence="8">
    <location>
        <begin position="67"/>
        <end position="114"/>
    </location>
</feature>
<feature type="region of interest" description="Disordered" evidence="5">
    <location>
        <begin position="110"/>
        <end position="133"/>
    </location>
</feature>
<evidence type="ECO:0000256" key="2">
    <source>
        <dbReference type="ARBA" id="ARBA00022837"/>
    </source>
</evidence>
<sequence length="880" mass="97101">MKRTRRHVNQIPPPFFDEAHHQGDGLDLFPIVDDPRLLEIPSDPCARVYCGAGKECRLTVKGEPECICKEVCPAHIKPVCGNDGILYPNHCELHRTACRESRHIAINRKGPCKEKSSNDQTTHEVTEDVSTTTSSLVLNKHKYPVATSQSPVKSWPKEDSHEYVMVDNIENNMVEIATPANQECSPMQYEIMKDNLLLYNHKHLIGSDESSEADQLLSIMFAHYDANGDGIINSQELASASAMEDLGTLSSGCDLPDLIRFEDLNMDGSVNINEFYDAFSKLYSISVVSLDKALETNEILAVVGDNLEIRCDVTGSPVPPIVWKRNGVNLASLADPSLQVFRDGSLYISHVQLVHGGRYICHAEKNEDVIQTHLLNISSLPSVMVEPVIQSRSPGESARMECWVGGHPPPQVEWLKNDDPVHVSPEATFQVVGEGRELILEGVDYADTGAYMCQARNVGGLHRAISSLVIQENPRSVSTKTRDLLAVFHGDGIGIYNSRSCHVKHVIQGTDVIPGSQSYVCPDAITRPGSCVWGSAVNVRNLYFYASQPQLNRVLVISLDQMEVVDVLATNSIPVEVYYMESQDQVWIVSWIGEEDGGNKSLGVVVNASQKGPRSLQRLDSMPIYRLFLPPPQGLGVSWGHGYVSRKGELGLYKLDLITLKFVLKVDLSPYKCIPNQVAFISRNGQLVIECQDAESGKGTGQLLMDYMTETILQFKASAPGTPHVSPDSLHVVNLHREPSNSILLAVHKVTETGLEFQFDVRTTLNVSEVEFFPSREHHTYDLFASSVQRPEILFLNMESGHVEMVVGIGEVPDPLYPSARGAVRSLAAAPLFSPHLATGSRDAVFLATAHDKSISCEIGSLVRPHPLVWLRPDSEPTED</sequence>
<dbReference type="EMBL" id="CAJPEV010002629">
    <property type="protein sequence ID" value="CAG0897541.1"/>
    <property type="molecule type" value="Genomic_DNA"/>
</dbReference>
<protein>
    <recommendedName>
        <fullName evidence="11">Follistatin-related protein 5</fullName>
    </recommendedName>
</protein>
<dbReference type="SUPFAM" id="SSF47473">
    <property type="entry name" value="EF-hand"/>
    <property type="match status" value="1"/>
</dbReference>
<dbReference type="InterPro" id="IPR003599">
    <property type="entry name" value="Ig_sub"/>
</dbReference>
<evidence type="ECO:0008006" key="11">
    <source>
        <dbReference type="Google" id="ProtNLM"/>
    </source>
</evidence>
<dbReference type="InterPro" id="IPR007110">
    <property type="entry name" value="Ig-like_dom"/>
</dbReference>
<dbReference type="PROSITE" id="PS50835">
    <property type="entry name" value="IG_LIKE"/>
    <property type="match status" value="2"/>
</dbReference>
<dbReference type="PANTHER" id="PTHR10913">
    <property type="entry name" value="FOLLISTATIN-RELATED"/>
    <property type="match status" value="1"/>
</dbReference>
<keyword evidence="3" id="KW-1015">Disulfide bond</keyword>
<dbReference type="Pfam" id="PF07679">
    <property type="entry name" value="I-set"/>
    <property type="match status" value="1"/>
</dbReference>
<dbReference type="InterPro" id="IPR036058">
    <property type="entry name" value="Kazal_dom_sf"/>
</dbReference>
<dbReference type="FunFam" id="2.60.40.10:FF:000107">
    <property type="entry name" value="Myosin, light chain kinase a"/>
    <property type="match status" value="1"/>
</dbReference>
<dbReference type="InterPro" id="IPR002048">
    <property type="entry name" value="EF_hand_dom"/>
</dbReference>
<dbReference type="SMART" id="SM00409">
    <property type="entry name" value="IG"/>
    <property type="match status" value="2"/>
</dbReference>
<dbReference type="PANTHER" id="PTHR10913:SF14">
    <property type="entry name" value="FOLLISTATIN-RELATED PROTEIN 5-LIKE PROTEIN"/>
    <property type="match status" value="1"/>
</dbReference>
<dbReference type="PROSITE" id="PS51465">
    <property type="entry name" value="KAZAL_2"/>
    <property type="match status" value="1"/>
</dbReference>
<name>A0A7R9FP41_9CRUS</name>
<feature type="domain" description="Ig-like" evidence="7">
    <location>
        <begin position="304"/>
        <end position="378"/>
    </location>
</feature>
<evidence type="ECO:0000256" key="1">
    <source>
        <dbReference type="ARBA" id="ARBA00022729"/>
    </source>
</evidence>
<dbReference type="InterPro" id="IPR002350">
    <property type="entry name" value="Kazal_dom"/>
</dbReference>
<dbReference type="SMART" id="SM00280">
    <property type="entry name" value="KAZAL"/>
    <property type="match status" value="1"/>
</dbReference>
<keyword evidence="10" id="KW-1185">Reference proteome</keyword>
<dbReference type="InterPro" id="IPR050653">
    <property type="entry name" value="Prot_Inhib_GrowthFact_Antg"/>
</dbReference>
<dbReference type="GO" id="GO:0005615">
    <property type="term" value="C:extracellular space"/>
    <property type="evidence" value="ECO:0007669"/>
    <property type="project" value="TreeGrafter"/>
</dbReference>
<dbReference type="SUPFAM" id="SSF75011">
    <property type="entry name" value="3-carboxy-cis,cis-mucoante lactonizing enzyme"/>
    <property type="match status" value="1"/>
</dbReference>
<dbReference type="Pfam" id="PF13927">
    <property type="entry name" value="Ig_3"/>
    <property type="match status" value="1"/>
</dbReference>
<dbReference type="SMART" id="SM00054">
    <property type="entry name" value="EFh"/>
    <property type="match status" value="2"/>
</dbReference>
<keyword evidence="4" id="KW-0393">Immunoglobulin domain</keyword>
<dbReference type="Gene3D" id="2.60.40.10">
    <property type="entry name" value="Immunoglobulins"/>
    <property type="match status" value="2"/>
</dbReference>
<dbReference type="Pfam" id="PF07648">
    <property type="entry name" value="Kazal_2"/>
    <property type="match status" value="1"/>
</dbReference>
<evidence type="ECO:0000259" key="7">
    <source>
        <dbReference type="PROSITE" id="PS50835"/>
    </source>
</evidence>
<feature type="domain" description="Ig-like" evidence="7">
    <location>
        <begin position="381"/>
        <end position="466"/>
    </location>
</feature>